<proteinExistence type="predicted"/>
<dbReference type="EMBL" id="CP001841">
    <property type="protein sequence ID" value="AEF81787.1"/>
    <property type="molecule type" value="Genomic_DNA"/>
</dbReference>
<organism evidence="1 2">
    <name type="scientific">Leadbettera azotonutricia (strain ATCC BAA-888 / DSM 13862 / ZAS-9)</name>
    <name type="common">Treponema azotonutricium</name>
    <dbReference type="NCBI Taxonomy" id="545695"/>
    <lineage>
        <taxon>Bacteria</taxon>
        <taxon>Pseudomonadati</taxon>
        <taxon>Spirochaetota</taxon>
        <taxon>Spirochaetia</taxon>
        <taxon>Spirochaetales</taxon>
        <taxon>Breznakiellaceae</taxon>
        <taxon>Leadbettera</taxon>
    </lineage>
</organism>
<dbReference type="RefSeq" id="WP_015709905.1">
    <property type="nucleotide sequence ID" value="NC_015577.1"/>
</dbReference>
<keyword evidence="2" id="KW-1185">Reference proteome</keyword>
<dbReference type="KEGG" id="taz:TREAZ_2144"/>
<dbReference type="GO" id="GO:0005975">
    <property type="term" value="P:carbohydrate metabolic process"/>
    <property type="evidence" value="ECO:0007669"/>
    <property type="project" value="InterPro"/>
</dbReference>
<evidence type="ECO:0000313" key="2">
    <source>
        <dbReference type="Proteomes" id="UP000009222"/>
    </source>
</evidence>
<dbReference type="eggNOG" id="ENOG502ZC7A">
    <property type="taxonomic scope" value="Bacteria"/>
</dbReference>
<evidence type="ECO:0008006" key="3">
    <source>
        <dbReference type="Google" id="ProtNLM"/>
    </source>
</evidence>
<dbReference type="OrthoDB" id="2479977at2"/>
<dbReference type="HOGENOM" id="CLU_014083_0_0_12"/>
<dbReference type="InterPro" id="IPR008928">
    <property type="entry name" value="6-hairpin_glycosidase_sf"/>
</dbReference>
<accession>F5Y9B7</accession>
<name>F5Y9B7_LEAAZ</name>
<dbReference type="AlphaFoldDB" id="F5Y9B7"/>
<protein>
    <recommendedName>
        <fullName evidence="3">Six-hairpin glycosidase</fullName>
    </recommendedName>
</protein>
<gene>
    <name evidence="1" type="ordered locus">TREAZ_2144</name>
</gene>
<reference evidence="2" key="1">
    <citation type="submission" date="2009-12" db="EMBL/GenBank/DDBJ databases">
        <title>Complete sequence of Treponema azotonutricium strain ZAS-9.</title>
        <authorList>
            <person name="Tetu S.G."/>
            <person name="Matson E."/>
            <person name="Ren Q."/>
            <person name="Seshadri R."/>
            <person name="Elbourne L."/>
            <person name="Hassan K.A."/>
            <person name="Durkin A."/>
            <person name="Radune D."/>
            <person name="Mohamoud Y."/>
            <person name="Shay R."/>
            <person name="Jin S."/>
            <person name="Zhang X."/>
            <person name="Lucey K."/>
            <person name="Ballor N.R."/>
            <person name="Ottesen E."/>
            <person name="Rosenthal R."/>
            <person name="Allen A."/>
            <person name="Leadbetter J.R."/>
            <person name="Paulsen I.T."/>
        </authorList>
    </citation>
    <scope>NUCLEOTIDE SEQUENCE [LARGE SCALE GENOMIC DNA]</scope>
    <source>
        <strain evidence="2">ATCC BAA-888 / DSM 13862 / ZAS-9</strain>
    </source>
</reference>
<reference evidence="1 2" key="2">
    <citation type="journal article" date="2011" name="ISME J.">
        <title>RNA-seq reveals cooperative metabolic interactions between two termite-gut spirochete species in co-culture.</title>
        <authorList>
            <person name="Rosenthal A.Z."/>
            <person name="Matson E.G."/>
            <person name="Eldar A."/>
            <person name="Leadbetter J.R."/>
        </authorList>
    </citation>
    <scope>NUCLEOTIDE SEQUENCE [LARGE SCALE GENOMIC DNA]</scope>
    <source>
        <strain evidence="2">ATCC BAA-888 / DSM 13862 / ZAS-9</strain>
    </source>
</reference>
<evidence type="ECO:0000313" key="1">
    <source>
        <dbReference type="EMBL" id="AEF81787.1"/>
    </source>
</evidence>
<dbReference type="SUPFAM" id="SSF48208">
    <property type="entry name" value="Six-hairpin glycosidases"/>
    <property type="match status" value="1"/>
</dbReference>
<dbReference type="InParanoid" id="F5Y9B7"/>
<dbReference type="STRING" id="545695.TREAZ_2144"/>
<sequence>MENRTDTFTLETQGSFLTALRHPGDSYAMNWIEGSKPWGTIISPEGISSAQSREITPAGAVKESYTFANTAKFPVFTVLGDIGIYAPFNDSYDEASICLKNRCHAHIWCGGTSSYAMCLRMNGQGPHLGLILTKGSLGAYSVERDLSLSSNDRGDFILHPAPIKLESGETYTLSWELFWHQGKDDFYRKLREYPSFIEIEADHFVIFEGEKSNLGIKKRDNQPKLELLPQNEAAEQSERSFGEQRYTARGSGVEAWCRIHKLPPLWDLAEKRCAYIVKNQQHYGLGSPLDGAYLIYDNEEGHSYYGHRNDHNGGRERIAMGVLIARYLRRRPNADFEASLKKYVAYALRELFDSENGTVFNDINRDDSCQRLYNYPWFARFLLELNGLWKESAYLRYMFKALNDFYVRGGQHFYAIGIPMAESLAKLEEAGLSAEAERLKVYFLAHADAILQNGLDYPAHEVKYEQSIVASAADILFQAYRISKEAKYLEGAKKQLETLALFNGRQPDSRLYETAIRHWDGYWFGKRQLYGDTFPHYWSALTGMAYAQLYKASGDTEALDIAEHSLRGVLGLFAPDGSASCARLYPLKVNGAPADFLDPWANDQDWGLYYALKFFDGDY</sequence>
<dbReference type="Proteomes" id="UP000009222">
    <property type="component" value="Chromosome"/>
</dbReference>